<keyword evidence="4" id="KW-0804">Transcription</keyword>
<evidence type="ECO:0000256" key="3">
    <source>
        <dbReference type="ARBA" id="ARBA00023082"/>
    </source>
</evidence>
<dbReference type="InterPro" id="IPR014284">
    <property type="entry name" value="RNA_pol_sigma-70_dom"/>
</dbReference>
<protein>
    <submittedName>
        <fullName evidence="7">RNA polymerase sigma-70 factor (ECF subfamily)</fullName>
    </submittedName>
</protein>
<dbReference type="EMBL" id="SODV01000002">
    <property type="protein sequence ID" value="TDW97415.1"/>
    <property type="molecule type" value="Genomic_DNA"/>
</dbReference>
<sequence>MPAQTHYMEELPPGPTLTEDAFERLFKSHFSRLHAYACTLLRESHQAEEMVQNVFVKLYEKGDGIRIDTSVEAYLYRSVYYECLNHRKHLKVRRVYQAHAARQGEPVTGVPFAGASGTRELEARLRKAMNDLPEQCRTIFQLSRFESLKYREIAGVLDISVKTVENQMGKALRILRERLADFLPALLFILYNTIVHVVSTAS</sequence>
<feature type="domain" description="RNA polymerase sigma-70 region 2" evidence="5">
    <location>
        <begin position="25"/>
        <end position="89"/>
    </location>
</feature>
<dbReference type="RefSeq" id="WP_211352223.1">
    <property type="nucleotide sequence ID" value="NZ_SODV01000002.1"/>
</dbReference>
<dbReference type="InterPro" id="IPR013325">
    <property type="entry name" value="RNA_pol_sigma_r2"/>
</dbReference>
<dbReference type="PANTHER" id="PTHR43133">
    <property type="entry name" value="RNA POLYMERASE ECF-TYPE SIGMA FACTO"/>
    <property type="match status" value="1"/>
</dbReference>
<reference evidence="7 8" key="1">
    <citation type="submission" date="2019-03" db="EMBL/GenBank/DDBJ databases">
        <title>Genomic Encyclopedia of Type Strains, Phase IV (KMG-IV): sequencing the most valuable type-strain genomes for metagenomic binning, comparative biology and taxonomic classification.</title>
        <authorList>
            <person name="Goeker M."/>
        </authorList>
    </citation>
    <scope>NUCLEOTIDE SEQUENCE [LARGE SCALE GENOMIC DNA]</scope>
    <source>
        <strain evidence="7 8">DSM 100059</strain>
    </source>
</reference>
<comment type="caution">
    <text evidence="7">The sequence shown here is derived from an EMBL/GenBank/DDBJ whole genome shotgun (WGS) entry which is preliminary data.</text>
</comment>
<dbReference type="InterPro" id="IPR036388">
    <property type="entry name" value="WH-like_DNA-bd_sf"/>
</dbReference>
<evidence type="ECO:0000256" key="4">
    <source>
        <dbReference type="ARBA" id="ARBA00023163"/>
    </source>
</evidence>
<dbReference type="NCBIfam" id="TIGR02937">
    <property type="entry name" value="sigma70-ECF"/>
    <property type="match status" value="1"/>
</dbReference>
<proteinExistence type="inferred from homology"/>
<accession>A0A4R8DIL0</accession>
<evidence type="ECO:0000313" key="7">
    <source>
        <dbReference type="EMBL" id="TDW97415.1"/>
    </source>
</evidence>
<dbReference type="Pfam" id="PF08281">
    <property type="entry name" value="Sigma70_r4_2"/>
    <property type="match status" value="1"/>
</dbReference>
<dbReference type="Gene3D" id="1.10.1740.10">
    <property type="match status" value="1"/>
</dbReference>
<dbReference type="InterPro" id="IPR013249">
    <property type="entry name" value="RNA_pol_sigma70_r4_t2"/>
</dbReference>
<dbReference type="SUPFAM" id="SSF88946">
    <property type="entry name" value="Sigma2 domain of RNA polymerase sigma factors"/>
    <property type="match status" value="1"/>
</dbReference>
<evidence type="ECO:0000256" key="2">
    <source>
        <dbReference type="ARBA" id="ARBA00023015"/>
    </source>
</evidence>
<organism evidence="7 8">
    <name type="scientific">Dinghuibacter silviterrae</name>
    <dbReference type="NCBI Taxonomy" id="1539049"/>
    <lineage>
        <taxon>Bacteria</taxon>
        <taxon>Pseudomonadati</taxon>
        <taxon>Bacteroidota</taxon>
        <taxon>Chitinophagia</taxon>
        <taxon>Chitinophagales</taxon>
        <taxon>Chitinophagaceae</taxon>
        <taxon>Dinghuibacter</taxon>
    </lineage>
</organism>
<comment type="similarity">
    <text evidence="1">Belongs to the sigma-70 factor family. ECF subfamily.</text>
</comment>
<keyword evidence="8" id="KW-1185">Reference proteome</keyword>
<dbReference type="Pfam" id="PF04542">
    <property type="entry name" value="Sigma70_r2"/>
    <property type="match status" value="1"/>
</dbReference>
<dbReference type="InterPro" id="IPR039425">
    <property type="entry name" value="RNA_pol_sigma-70-like"/>
</dbReference>
<dbReference type="Proteomes" id="UP000294498">
    <property type="component" value="Unassembled WGS sequence"/>
</dbReference>
<dbReference type="PANTHER" id="PTHR43133:SF46">
    <property type="entry name" value="RNA POLYMERASE SIGMA-70 FACTOR ECF SUBFAMILY"/>
    <property type="match status" value="1"/>
</dbReference>
<dbReference type="InterPro" id="IPR014327">
    <property type="entry name" value="RNA_pol_sigma70_bacteroid"/>
</dbReference>
<evidence type="ECO:0000259" key="5">
    <source>
        <dbReference type="Pfam" id="PF04542"/>
    </source>
</evidence>
<dbReference type="AlphaFoldDB" id="A0A4R8DIL0"/>
<dbReference type="GO" id="GO:0016987">
    <property type="term" value="F:sigma factor activity"/>
    <property type="evidence" value="ECO:0007669"/>
    <property type="project" value="UniProtKB-KW"/>
</dbReference>
<dbReference type="InterPro" id="IPR007627">
    <property type="entry name" value="RNA_pol_sigma70_r2"/>
</dbReference>
<dbReference type="GO" id="GO:0003677">
    <property type="term" value="F:DNA binding"/>
    <property type="evidence" value="ECO:0007669"/>
    <property type="project" value="InterPro"/>
</dbReference>
<dbReference type="Gene3D" id="1.10.10.10">
    <property type="entry name" value="Winged helix-like DNA-binding domain superfamily/Winged helix DNA-binding domain"/>
    <property type="match status" value="1"/>
</dbReference>
<evidence type="ECO:0000259" key="6">
    <source>
        <dbReference type="Pfam" id="PF08281"/>
    </source>
</evidence>
<dbReference type="SUPFAM" id="SSF88659">
    <property type="entry name" value="Sigma3 and sigma4 domains of RNA polymerase sigma factors"/>
    <property type="match status" value="1"/>
</dbReference>
<gene>
    <name evidence="7" type="ORF">EDB95_5264</name>
</gene>
<evidence type="ECO:0000256" key="1">
    <source>
        <dbReference type="ARBA" id="ARBA00010641"/>
    </source>
</evidence>
<dbReference type="CDD" id="cd06171">
    <property type="entry name" value="Sigma70_r4"/>
    <property type="match status" value="1"/>
</dbReference>
<name>A0A4R8DIL0_9BACT</name>
<keyword evidence="3" id="KW-0731">Sigma factor</keyword>
<dbReference type="InterPro" id="IPR013324">
    <property type="entry name" value="RNA_pol_sigma_r3/r4-like"/>
</dbReference>
<keyword evidence="2" id="KW-0805">Transcription regulation</keyword>
<feature type="domain" description="RNA polymerase sigma factor 70 region 4 type 2" evidence="6">
    <location>
        <begin position="124"/>
        <end position="173"/>
    </location>
</feature>
<dbReference type="GO" id="GO:0006352">
    <property type="term" value="P:DNA-templated transcription initiation"/>
    <property type="evidence" value="ECO:0007669"/>
    <property type="project" value="InterPro"/>
</dbReference>
<evidence type="ECO:0000313" key="8">
    <source>
        <dbReference type="Proteomes" id="UP000294498"/>
    </source>
</evidence>
<dbReference type="NCBIfam" id="TIGR02985">
    <property type="entry name" value="Sig70_bacteroi1"/>
    <property type="match status" value="1"/>
</dbReference>